<dbReference type="InterPro" id="IPR011009">
    <property type="entry name" value="Kinase-like_dom_sf"/>
</dbReference>
<dbReference type="GO" id="GO:0004674">
    <property type="term" value="F:protein serine/threonine kinase activity"/>
    <property type="evidence" value="ECO:0007669"/>
    <property type="project" value="UniProtKB-EC"/>
</dbReference>
<evidence type="ECO:0000256" key="4">
    <source>
        <dbReference type="ARBA" id="ARBA00023180"/>
    </source>
</evidence>
<keyword evidence="6" id="KW-0732">Signal</keyword>
<feature type="chain" id="PRO_5001572589" description="Protein kinase domain-containing protein" evidence="6">
    <location>
        <begin position="25"/>
        <end position="770"/>
    </location>
</feature>
<feature type="transmembrane region" description="Helical" evidence="5">
    <location>
        <begin position="393"/>
        <end position="417"/>
    </location>
</feature>
<keyword evidence="5" id="KW-1133">Transmembrane helix</keyword>
<evidence type="ECO:0000256" key="6">
    <source>
        <dbReference type="SAM" id="SignalP"/>
    </source>
</evidence>
<dbReference type="SUPFAM" id="SSF52058">
    <property type="entry name" value="L domain-like"/>
    <property type="match status" value="1"/>
</dbReference>
<dbReference type="InterPro" id="IPR032675">
    <property type="entry name" value="LRR_dom_sf"/>
</dbReference>
<dbReference type="InParanoid" id="A0A059AQ01"/>
<dbReference type="GO" id="GO:0038023">
    <property type="term" value="F:signaling receptor activity"/>
    <property type="evidence" value="ECO:0000318"/>
    <property type="project" value="GO_Central"/>
</dbReference>
<accession>A0A059AQ01</accession>
<evidence type="ECO:0000259" key="7">
    <source>
        <dbReference type="PROSITE" id="PS50011"/>
    </source>
</evidence>
<dbReference type="OrthoDB" id="676979at2759"/>
<dbReference type="SMART" id="SM00369">
    <property type="entry name" value="LRR_TYP"/>
    <property type="match status" value="5"/>
</dbReference>
<keyword evidence="5" id="KW-0812">Transmembrane</keyword>
<dbReference type="FunFam" id="3.80.10.10:FF:000155">
    <property type="entry name" value="Putative inactive leucine-rich repeat receptor-like protein kinase"/>
    <property type="match status" value="1"/>
</dbReference>
<name>A0A059AQ01_EUCGR</name>
<feature type="domain" description="Protein kinase" evidence="7">
    <location>
        <begin position="484"/>
        <end position="751"/>
    </location>
</feature>
<dbReference type="InterPro" id="IPR003591">
    <property type="entry name" value="Leu-rich_rpt_typical-subtyp"/>
</dbReference>
<dbReference type="InterPro" id="IPR000719">
    <property type="entry name" value="Prot_kinase_dom"/>
</dbReference>
<dbReference type="Gene3D" id="1.10.510.10">
    <property type="entry name" value="Transferase(Phosphotransferase) domain 1"/>
    <property type="match status" value="1"/>
</dbReference>
<dbReference type="FunFam" id="1.10.510.10:FF:000657">
    <property type="entry name" value="Putative inactive leucine-rich repeat receptor-like protein kinase"/>
    <property type="match status" value="1"/>
</dbReference>
<dbReference type="Gramene" id="KCW55849">
    <property type="protein sequence ID" value="KCW55849"/>
    <property type="gene ID" value="EUGRSUZ_I01661"/>
</dbReference>
<protein>
    <recommendedName>
        <fullName evidence="7">Protein kinase domain-containing protein</fullName>
    </recommendedName>
</protein>
<dbReference type="GO" id="GO:0009755">
    <property type="term" value="P:hormone-mediated signaling pathway"/>
    <property type="evidence" value="ECO:0000318"/>
    <property type="project" value="GO_Central"/>
</dbReference>
<gene>
    <name evidence="8" type="ORF">EUGRSUZ_I01661</name>
</gene>
<proteinExistence type="predicted"/>
<dbReference type="OMA" id="YKHEAAG"/>
<dbReference type="Gene3D" id="3.30.200.20">
    <property type="entry name" value="Phosphorylase Kinase, domain 1"/>
    <property type="match status" value="1"/>
</dbReference>
<dbReference type="EMBL" id="KK198761">
    <property type="protein sequence ID" value="KCW55849.1"/>
    <property type="molecule type" value="Genomic_DNA"/>
</dbReference>
<evidence type="ECO:0000313" key="8">
    <source>
        <dbReference type="EMBL" id="KCW55849.1"/>
    </source>
</evidence>
<dbReference type="PROSITE" id="PS50011">
    <property type="entry name" value="PROTEIN_KINASE_DOM"/>
    <property type="match status" value="1"/>
</dbReference>
<organism evidence="8">
    <name type="scientific">Eucalyptus grandis</name>
    <name type="common">Flooded gum</name>
    <dbReference type="NCBI Taxonomy" id="71139"/>
    <lineage>
        <taxon>Eukaryota</taxon>
        <taxon>Viridiplantae</taxon>
        <taxon>Streptophyta</taxon>
        <taxon>Embryophyta</taxon>
        <taxon>Tracheophyta</taxon>
        <taxon>Spermatophyta</taxon>
        <taxon>Magnoliopsida</taxon>
        <taxon>eudicotyledons</taxon>
        <taxon>Gunneridae</taxon>
        <taxon>Pentapetalae</taxon>
        <taxon>rosids</taxon>
        <taxon>malvids</taxon>
        <taxon>Myrtales</taxon>
        <taxon>Myrtaceae</taxon>
        <taxon>Myrtoideae</taxon>
        <taxon>Eucalypteae</taxon>
        <taxon>Eucalyptus</taxon>
    </lineage>
</organism>
<dbReference type="FunFam" id="3.80.10.10:FF:000380">
    <property type="entry name" value="Putative inactive leucine-rich repeat receptor-like protein kinase"/>
    <property type="match status" value="1"/>
</dbReference>
<sequence length="770" mass="84462">MGHVSCFLLLFLSGIIMLIPTTHQLQTYQSQVLLQVRKHLEYPPFLDVWVNYTGDVCSVPHSPQLSISCQDTFITELRIMGDKRVRGWDFDGHAIPNQTLSETFSVDSFVTTLTRLTSLRVLSLVSLGIWGPLPDKIHRLSSLELLDLSSNYLFGPIPSQISRLGSLQILTLDGNYFNGSVPDGLDSMSNLTVLSLKNNRLGGPFPSSISRIKTLTTVALSKNEMTGKLPDLGALSSLHLLDLIDNHFDSDPPNLPKGLVTVLLSRNSFSGDIPEQYGELGQLQHLDLSFNLLTGMPPQALFSLPNISYLDLSSNMFSGSLPGSLHCGSKLGLVDISNNKFIGQLPSCLGTTSAKPVVKFSGNCLSVDVKHQHSESYCKTPAGGRKHFLRGELVVLIAVLLGAALVIVLLAIGLLIFRRKVRSRGPFEQHDFPKVVQENAPTGLSAEFLANARLISEAAKIGSQNAPSYRLFALEELREATNNFAASNFIGEGSIGKLYKGRLESGAYVAIRSIASLKKHSVQNLRVRLDLFSKLHHPHLVGLLGHCVGGQAQDESSTKVFLIYEYVVNGNYRTHLTENSLEKVLNWSDRLAILIGVAKAVHFLHTGVIPGCFNNRLKTNNILLDEHQIAKLSDYGMSILTDDFEKLEAKGEGHKTGRKMNMEDDVYNFGFILLESLVGTIVTGKEEAFLLNEMASFGSQDGRRRIVDPIVLTTCSQESLSIAVSITNKCISPNPSARPSFEDVLWNLQYAAQVQAAYDTDQKSDTASQS</sequence>
<dbReference type="PANTHER" id="PTHR48056:SF71">
    <property type="entry name" value="LEUCINE-RICH REPEAT PROTEIN KINASE FAMILY PROTEIN"/>
    <property type="match status" value="1"/>
</dbReference>
<dbReference type="FunCoup" id="A0A059AQ01">
    <property type="interactions" value="1288"/>
</dbReference>
<dbReference type="Pfam" id="PF07714">
    <property type="entry name" value="PK_Tyr_Ser-Thr"/>
    <property type="match status" value="1"/>
</dbReference>
<dbReference type="PANTHER" id="PTHR48056">
    <property type="entry name" value="LRR RECEPTOR-LIKE SERINE/THREONINE-PROTEIN KINASE-RELATED"/>
    <property type="match status" value="1"/>
</dbReference>
<keyword evidence="2" id="KW-0433">Leucine-rich repeat</keyword>
<dbReference type="Pfam" id="PF23598">
    <property type="entry name" value="LRR_14"/>
    <property type="match status" value="1"/>
</dbReference>
<dbReference type="GO" id="GO:0005524">
    <property type="term" value="F:ATP binding"/>
    <property type="evidence" value="ECO:0007669"/>
    <property type="project" value="InterPro"/>
</dbReference>
<feature type="signal peptide" evidence="6">
    <location>
        <begin position="1"/>
        <end position="24"/>
    </location>
</feature>
<dbReference type="InterPro" id="IPR050647">
    <property type="entry name" value="Plant_LRR-RLKs"/>
</dbReference>
<keyword evidence="3" id="KW-0677">Repeat</keyword>
<comment type="subcellular location">
    <subcellularLocation>
        <location evidence="1">Membrane</location>
        <topology evidence="1">Single-pass membrane protein</topology>
    </subcellularLocation>
</comment>
<evidence type="ECO:0000256" key="5">
    <source>
        <dbReference type="SAM" id="Phobius"/>
    </source>
</evidence>
<dbReference type="InterPro" id="IPR001245">
    <property type="entry name" value="Ser-Thr/Tyr_kinase_cat_dom"/>
</dbReference>
<evidence type="ECO:0000256" key="1">
    <source>
        <dbReference type="ARBA" id="ARBA00004167"/>
    </source>
</evidence>
<keyword evidence="4" id="KW-0325">Glycoprotein</keyword>
<dbReference type="InterPro" id="IPR055414">
    <property type="entry name" value="LRR_R13L4/SHOC2-like"/>
</dbReference>
<dbReference type="KEGG" id="egr:104419153"/>
<dbReference type="GO" id="GO:0005886">
    <property type="term" value="C:plasma membrane"/>
    <property type="evidence" value="ECO:0000318"/>
    <property type="project" value="GO_Central"/>
</dbReference>
<dbReference type="eggNOG" id="ENOG502QRS8">
    <property type="taxonomic scope" value="Eukaryota"/>
</dbReference>
<keyword evidence="5" id="KW-0472">Membrane</keyword>
<reference evidence="8" key="1">
    <citation type="submission" date="2013-07" db="EMBL/GenBank/DDBJ databases">
        <title>The genome of Eucalyptus grandis.</title>
        <authorList>
            <person name="Schmutz J."/>
            <person name="Hayes R."/>
            <person name="Myburg A."/>
            <person name="Tuskan G."/>
            <person name="Grattapaglia D."/>
            <person name="Rokhsar D.S."/>
        </authorList>
    </citation>
    <scope>NUCLEOTIDE SEQUENCE</scope>
    <source>
        <tissue evidence="8">Leaf extractions</tissue>
    </source>
</reference>
<dbReference type="AlphaFoldDB" id="A0A059AQ01"/>
<dbReference type="Gene3D" id="3.80.10.10">
    <property type="entry name" value="Ribonuclease Inhibitor"/>
    <property type="match status" value="2"/>
</dbReference>
<dbReference type="SUPFAM" id="SSF56112">
    <property type="entry name" value="Protein kinase-like (PK-like)"/>
    <property type="match status" value="1"/>
</dbReference>
<evidence type="ECO:0000256" key="3">
    <source>
        <dbReference type="ARBA" id="ARBA00022737"/>
    </source>
</evidence>
<evidence type="ECO:0000256" key="2">
    <source>
        <dbReference type="ARBA" id="ARBA00022614"/>
    </source>
</evidence>